<dbReference type="InterPro" id="IPR021275">
    <property type="entry name" value="DUF2854"/>
</dbReference>
<dbReference type="EMBL" id="CP159837">
    <property type="protein sequence ID" value="XCM37552.1"/>
    <property type="molecule type" value="Genomic_DNA"/>
</dbReference>
<keyword evidence="1" id="KW-0472">Membrane</keyword>
<keyword evidence="1" id="KW-0812">Transmembrane</keyword>
<protein>
    <submittedName>
        <fullName evidence="2">DUF2854 domain-containing protein</fullName>
    </submittedName>
</protein>
<dbReference type="RefSeq" id="WP_054465113.1">
    <property type="nucleotide sequence ID" value="NZ_CP159837.1"/>
</dbReference>
<organism evidence="2">
    <name type="scientific">Planktothricoides raciborskii GIHE-MW2</name>
    <dbReference type="NCBI Taxonomy" id="2792601"/>
    <lineage>
        <taxon>Bacteria</taxon>
        <taxon>Bacillati</taxon>
        <taxon>Cyanobacteriota</taxon>
        <taxon>Cyanophyceae</taxon>
        <taxon>Oscillatoriophycideae</taxon>
        <taxon>Oscillatoriales</taxon>
        <taxon>Oscillatoriaceae</taxon>
        <taxon>Planktothricoides</taxon>
    </lineage>
</organism>
<evidence type="ECO:0000256" key="1">
    <source>
        <dbReference type="SAM" id="Phobius"/>
    </source>
</evidence>
<dbReference type="Pfam" id="PF11016">
    <property type="entry name" value="DUF2854"/>
    <property type="match status" value="1"/>
</dbReference>
<keyword evidence="1" id="KW-1133">Transmembrane helix</keyword>
<reference evidence="2" key="1">
    <citation type="submission" date="2024-07" db="EMBL/GenBank/DDBJ databases">
        <authorList>
            <person name="Kim Y.J."/>
            <person name="Jeong J.Y."/>
        </authorList>
    </citation>
    <scope>NUCLEOTIDE SEQUENCE</scope>
    <source>
        <strain evidence="2">GIHE-MW2</strain>
    </source>
</reference>
<dbReference type="PANTHER" id="PTHR35551:SF1">
    <property type="entry name" value="ACCLIMATION OF PHOTOSYNTHESIS TO ENVIRONMENT"/>
    <property type="match status" value="1"/>
</dbReference>
<proteinExistence type="predicted"/>
<dbReference type="AlphaFoldDB" id="A0AAU8JEE1"/>
<evidence type="ECO:0000313" key="2">
    <source>
        <dbReference type="EMBL" id="XCM37552.1"/>
    </source>
</evidence>
<sequence length="183" mass="20549">MFGKISLSSVGLVIGGILTVVGFAAYFADYATLNLAGFFYGIPLLLGGLALKSAELKPVPFSQPTSEKVLALRQKMATEIQNQIRKDVTRYRYGQDAHLDDSLQRFGLNPNDKERPVLAALREIEIDDNYGLILEFDSPKFTLETWQEKREKIEKFFGPGIRAEITQPKKDRIDVALITQPKN</sequence>
<feature type="transmembrane region" description="Helical" evidence="1">
    <location>
        <begin position="7"/>
        <end position="27"/>
    </location>
</feature>
<accession>A0AAU8JEE1</accession>
<dbReference type="PANTHER" id="PTHR35551">
    <property type="match status" value="1"/>
</dbReference>
<name>A0AAU8JEE1_9CYAN</name>
<feature type="transmembrane region" description="Helical" evidence="1">
    <location>
        <begin position="33"/>
        <end position="51"/>
    </location>
</feature>
<gene>
    <name evidence="2" type="ORF">ABWT76_000318</name>
</gene>